<evidence type="ECO:0000256" key="3">
    <source>
        <dbReference type="ARBA" id="ARBA00022989"/>
    </source>
</evidence>
<dbReference type="Gene3D" id="1.20.120.1630">
    <property type="match status" value="1"/>
</dbReference>
<keyword evidence="2 5" id="KW-0812">Transmembrane</keyword>
<name>A0A023WNH9_STUST</name>
<keyword evidence="3 5" id="KW-1133">Transmembrane helix</keyword>
<dbReference type="Proteomes" id="UP000025238">
    <property type="component" value="Chromosome"/>
</dbReference>
<dbReference type="KEGG" id="pstu:UIB01_04180"/>
<evidence type="ECO:0000256" key="2">
    <source>
        <dbReference type="ARBA" id="ARBA00022692"/>
    </source>
</evidence>
<dbReference type="GO" id="GO:0012505">
    <property type="term" value="C:endomembrane system"/>
    <property type="evidence" value="ECO:0007669"/>
    <property type="project" value="UniProtKB-SubCell"/>
</dbReference>
<dbReference type="GO" id="GO:0008168">
    <property type="term" value="F:methyltransferase activity"/>
    <property type="evidence" value="ECO:0007669"/>
    <property type="project" value="UniProtKB-KW"/>
</dbReference>
<accession>A0A023WNH9</accession>
<dbReference type="GO" id="GO:0032259">
    <property type="term" value="P:methylation"/>
    <property type="evidence" value="ECO:0007669"/>
    <property type="project" value="UniProtKB-KW"/>
</dbReference>
<gene>
    <name evidence="6" type="ORF">UIB01_04180</name>
</gene>
<sequence length="153" mass="17595">MFKRATGVILPPPVIYLLFLAAAWLLESAVPIALPQSIWTDYFGWGLIDAGVLLMLWAGLLMLWRKTTVNPYGKPARLLEEGPFRFSRNPIYLADSLIYCGIALLWGTLWPWLLLPALIFTMRRAVIVHEERLLTQLFGDDYVAYCGRVRRWL</sequence>
<keyword evidence="4 5" id="KW-0472">Membrane</keyword>
<organism evidence="6 7">
    <name type="scientific">Stutzerimonas stutzeri</name>
    <name type="common">Pseudomonas stutzeri</name>
    <dbReference type="NCBI Taxonomy" id="316"/>
    <lineage>
        <taxon>Bacteria</taxon>
        <taxon>Pseudomonadati</taxon>
        <taxon>Pseudomonadota</taxon>
        <taxon>Gammaproteobacteria</taxon>
        <taxon>Pseudomonadales</taxon>
        <taxon>Pseudomonadaceae</taxon>
        <taxon>Stutzerimonas</taxon>
    </lineage>
</organism>
<comment type="subcellular location">
    <subcellularLocation>
        <location evidence="1">Endomembrane system</location>
        <topology evidence="1">Multi-pass membrane protein</topology>
    </subcellularLocation>
</comment>
<evidence type="ECO:0000313" key="6">
    <source>
        <dbReference type="EMBL" id="AHY41703.1"/>
    </source>
</evidence>
<dbReference type="PATRIC" id="fig|316.97.peg.854"/>
<dbReference type="Pfam" id="PF04191">
    <property type="entry name" value="PEMT"/>
    <property type="match status" value="1"/>
</dbReference>
<evidence type="ECO:0000256" key="4">
    <source>
        <dbReference type="ARBA" id="ARBA00023136"/>
    </source>
</evidence>
<reference evidence="6 7" key="1">
    <citation type="submission" date="2014-03" db="EMBL/GenBank/DDBJ databases">
        <title>Complete genome sequence of Pseudomonas stutzeri 19SMN4.</title>
        <authorList>
            <person name="Brunet-Galmes I."/>
            <person name="Nogales B."/>
            <person name="Busquets A."/>
            <person name="Pena A."/>
            <person name="Gomila M."/>
            <person name="Garcia-Valdes E."/>
            <person name="Lalucat J."/>
            <person name="Bennasar A."/>
            <person name="Bosch R."/>
        </authorList>
    </citation>
    <scope>NUCLEOTIDE SEQUENCE [LARGE SCALE GENOMIC DNA]</scope>
    <source>
        <strain evidence="6 7">19SMN4</strain>
    </source>
</reference>
<proteinExistence type="predicted"/>
<dbReference type="EMBL" id="CP007509">
    <property type="protein sequence ID" value="AHY41703.1"/>
    <property type="molecule type" value="Genomic_DNA"/>
</dbReference>
<dbReference type="AlphaFoldDB" id="A0A023WNH9"/>
<evidence type="ECO:0000256" key="5">
    <source>
        <dbReference type="SAM" id="Phobius"/>
    </source>
</evidence>
<feature type="transmembrane region" description="Helical" evidence="5">
    <location>
        <begin position="96"/>
        <end position="115"/>
    </location>
</feature>
<protein>
    <submittedName>
        <fullName evidence="6">Protein-S-isoprenylcysteine methyltransferase</fullName>
    </submittedName>
</protein>
<evidence type="ECO:0000313" key="7">
    <source>
        <dbReference type="Proteomes" id="UP000025238"/>
    </source>
</evidence>
<feature type="transmembrane region" description="Helical" evidence="5">
    <location>
        <begin position="42"/>
        <end position="64"/>
    </location>
</feature>
<dbReference type="InterPro" id="IPR007318">
    <property type="entry name" value="Phopholipid_MeTrfase"/>
</dbReference>
<feature type="transmembrane region" description="Helical" evidence="5">
    <location>
        <begin position="14"/>
        <end position="35"/>
    </location>
</feature>
<keyword evidence="6" id="KW-0489">Methyltransferase</keyword>
<evidence type="ECO:0000256" key="1">
    <source>
        <dbReference type="ARBA" id="ARBA00004127"/>
    </source>
</evidence>
<keyword evidence="6" id="KW-0808">Transferase</keyword>